<gene>
    <name evidence="2" type="ORF">ACAOBT_LOCUS4145</name>
</gene>
<dbReference type="PANTHER" id="PTHR43447">
    <property type="entry name" value="ALPHA-AMYLASE"/>
    <property type="match status" value="1"/>
</dbReference>
<sequence>MFEWSWGDIANECEQFLGPKGFAGVQISPPSENIVIEDGRPWWERYQPISYSLNTRSGDEGALKDMISRCNNAGVRYR</sequence>
<evidence type="ECO:0008006" key="4">
    <source>
        <dbReference type="Google" id="ProtNLM"/>
    </source>
</evidence>
<organism evidence="2 3">
    <name type="scientific">Acanthoscelides obtectus</name>
    <name type="common">Bean weevil</name>
    <name type="synonym">Bruchus obtectus</name>
    <dbReference type="NCBI Taxonomy" id="200917"/>
    <lineage>
        <taxon>Eukaryota</taxon>
        <taxon>Metazoa</taxon>
        <taxon>Ecdysozoa</taxon>
        <taxon>Arthropoda</taxon>
        <taxon>Hexapoda</taxon>
        <taxon>Insecta</taxon>
        <taxon>Pterygota</taxon>
        <taxon>Neoptera</taxon>
        <taxon>Endopterygota</taxon>
        <taxon>Coleoptera</taxon>
        <taxon>Polyphaga</taxon>
        <taxon>Cucujiformia</taxon>
        <taxon>Chrysomeloidea</taxon>
        <taxon>Chrysomelidae</taxon>
        <taxon>Bruchinae</taxon>
        <taxon>Bruchini</taxon>
        <taxon>Acanthoscelides</taxon>
    </lineage>
</organism>
<dbReference type="Proteomes" id="UP001152888">
    <property type="component" value="Unassembled WGS sequence"/>
</dbReference>
<comment type="caution">
    <text evidence="2">The sequence shown here is derived from an EMBL/GenBank/DDBJ whole genome shotgun (WGS) entry which is preliminary data.</text>
</comment>
<name>A0A9P0JW87_ACAOB</name>
<proteinExistence type="inferred from homology"/>
<keyword evidence="3" id="KW-1185">Reference proteome</keyword>
<comment type="similarity">
    <text evidence="1">Belongs to the glycosyl hydrolase 13 family.</text>
</comment>
<evidence type="ECO:0000256" key="1">
    <source>
        <dbReference type="ARBA" id="ARBA00008061"/>
    </source>
</evidence>
<reference evidence="2" key="1">
    <citation type="submission" date="2022-03" db="EMBL/GenBank/DDBJ databases">
        <authorList>
            <person name="Sayadi A."/>
        </authorList>
    </citation>
    <scope>NUCLEOTIDE SEQUENCE</scope>
</reference>
<dbReference type="OrthoDB" id="550577at2759"/>
<protein>
    <recommendedName>
        <fullName evidence="4">Alpha-amylase</fullName>
    </recommendedName>
</protein>
<dbReference type="Gene3D" id="3.20.20.80">
    <property type="entry name" value="Glycosidases"/>
    <property type="match status" value="1"/>
</dbReference>
<dbReference type="InterPro" id="IPR017853">
    <property type="entry name" value="GH"/>
</dbReference>
<accession>A0A9P0JW87</accession>
<dbReference type="AlphaFoldDB" id="A0A9P0JW87"/>
<evidence type="ECO:0000313" key="2">
    <source>
        <dbReference type="EMBL" id="CAH1961406.1"/>
    </source>
</evidence>
<dbReference type="EMBL" id="CAKOFQ010006695">
    <property type="protein sequence ID" value="CAH1961406.1"/>
    <property type="molecule type" value="Genomic_DNA"/>
</dbReference>
<dbReference type="SUPFAM" id="SSF51445">
    <property type="entry name" value="(Trans)glycosidases"/>
    <property type="match status" value="1"/>
</dbReference>
<evidence type="ECO:0000313" key="3">
    <source>
        <dbReference type="Proteomes" id="UP001152888"/>
    </source>
</evidence>